<dbReference type="PANTHER" id="PTHR30146:SF109">
    <property type="entry name" value="HTH-TYPE TRANSCRIPTIONAL REGULATOR GALS"/>
    <property type="match status" value="1"/>
</dbReference>
<keyword evidence="6" id="KW-1185">Reference proteome</keyword>
<evidence type="ECO:0000256" key="1">
    <source>
        <dbReference type="ARBA" id="ARBA00023015"/>
    </source>
</evidence>
<protein>
    <submittedName>
        <fullName evidence="5">LacI family transcriptional regulator</fullName>
    </submittedName>
</protein>
<feature type="domain" description="HTH lacI-type" evidence="4">
    <location>
        <begin position="6"/>
        <end position="60"/>
    </location>
</feature>
<keyword evidence="1" id="KW-0805">Transcription regulation</keyword>
<evidence type="ECO:0000313" key="6">
    <source>
        <dbReference type="Proteomes" id="UP001165488"/>
    </source>
</evidence>
<keyword evidence="3" id="KW-0804">Transcription</keyword>
<reference evidence="5" key="1">
    <citation type="submission" date="2022-03" db="EMBL/GenBank/DDBJ databases">
        <title>De novo assembled genomes of Belliella spp. (Cyclobacteriaceae) strains.</title>
        <authorList>
            <person name="Szabo A."/>
            <person name="Korponai K."/>
            <person name="Felfoldi T."/>
        </authorList>
    </citation>
    <scope>NUCLEOTIDE SEQUENCE</scope>
    <source>
        <strain evidence="5">DSM 107340</strain>
    </source>
</reference>
<dbReference type="RefSeq" id="WP_241272950.1">
    <property type="nucleotide sequence ID" value="NZ_JAKZGS010000001.1"/>
</dbReference>
<sequence length="346" mass="38503">MKLGQATIKDIAKELNVSLSTVSRALKDYPGISSETKRKVKELAEKLNYRPNAIALSLRKSKSFTIGVIIPEVVHFFFSTVISGIEEVAFANGYNVILCQTNEKLQRELSSIEAMLDNQVDGLLVSYSKETEDFEHFTKLLKQNFPIVFFDRVPEIENTVNVTVNDFKGAYDATSHLINQGYKNIAHLAGPKNLTISRKRLDGYLAALQDHSIKQNPDWIIPCPIGTQEESFNFTKKLFENGKIKPDGIFASNDIAAAGAMMAVKSLGLKVPGDVGIVGFSDWQFSSMIDPPLSTVSQPGFQMGEKAISLLLEMINKKKDEIWSPKTVVLETELIIRKSSEKINKI</sequence>
<evidence type="ECO:0000256" key="2">
    <source>
        <dbReference type="ARBA" id="ARBA00023125"/>
    </source>
</evidence>
<evidence type="ECO:0000313" key="5">
    <source>
        <dbReference type="EMBL" id="MCH7396429.1"/>
    </source>
</evidence>
<dbReference type="InterPro" id="IPR000843">
    <property type="entry name" value="HTH_LacI"/>
</dbReference>
<organism evidence="5 6">
    <name type="scientific">Belliella calami</name>
    <dbReference type="NCBI Taxonomy" id="2923436"/>
    <lineage>
        <taxon>Bacteria</taxon>
        <taxon>Pseudomonadati</taxon>
        <taxon>Bacteroidota</taxon>
        <taxon>Cytophagia</taxon>
        <taxon>Cytophagales</taxon>
        <taxon>Cyclobacteriaceae</taxon>
        <taxon>Belliella</taxon>
    </lineage>
</organism>
<dbReference type="Gene3D" id="1.10.260.40">
    <property type="entry name" value="lambda repressor-like DNA-binding domains"/>
    <property type="match status" value="1"/>
</dbReference>
<dbReference type="SUPFAM" id="SSF53822">
    <property type="entry name" value="Periplasmic binding protein-like I"/>
    <property type="match status" value="1"/>
</dbReference>
<dbReference type="CDD" id="cd01392">
    <property type="entry name" value="HTH_LacI"/>
    <property type="match status" value="1"/>
</dbReference>
<dbReference type="SMART" id="SM00354">
    <property type="entry name" value="HTH_LACI"/>
    <property type="match status" value="1"/>
</dbReference>
<dbReference type="Pfam" id="PF00532">
    <property type="entry name" value="Peripla_BP_1"/>
    <property type="match status" value="1"/>
</dbReference>
<evidence type="ECO:0000256" key="3">
    <source>
        <dbReference type="ARBA" id="ARBA00023163"/>
    </source>
</evidence>
<dbReference type="Pfam" id="PF00356">
    <property type="entry name" value="LacI"/>
    <property type="match status" value="1"/>
</dbReference>
<proteinExistence type="predicted"/>
<dbReference type="CDD" id="cd06267">
    <property type="entry name" value="PBP1_LacI_sugar_binding-like"/>
    <property type="match status" value="1"/>
</dbReference>
<dbReference type="EMBL" id="JAKZGS010000001">
    <property type="protein sequence ID" value="MCH7396429.1"/>
    <property type="molecule type" value="Genomic_DNA"/>
</dbReference>
<dbReference type="PANTHER" id="PTHR30146">
    <property type="entry name" value="LACI-RELATED TRANSCRIPTIONAL REPRESSOR"/>
    <property type="match status" value="1"/>
</dbReference>
<dbReference type="PROSITE" id="PS50932">
    <property type="entry name" value="HTH_LACI_2"/>
    <property type="match status" value="1"/>
</dbReference>
<gene>
    <name evidence="5" type="ORF">MM236_00450</name>
</gene>
<dbReference type="Proteomes" id="UP001165488">
    <property type="component" value="Unassembled WGS sequence"/>
</dbReference>
<dbReference type="SUPFAM" id="SSF47413">
    <property type="entry name" value="lambda repressor-like DNA-binding domains"/>
    <property type="match status" value="1"/>
</dbReference>
<dbReference type="Gene3D" id="3.40.50.2300">
    <property type="match status" value="2"/>
</dbReference>
<keyword evidence="2" id="KW-0238">DNA-binding</keyword>
<dbReference type="InterPro" id="IPR001761">
    <property type="entry name" value="Peripla_BP/Lac1_sug-bd_dom"/>
</dbReference>
<evidence type="ECO:0000259" key="4">
    <source>
        <dbReference type="PROSITE" id="PS50932"/>
    </source>
</evidence>
<dbReference type="InterPro" id="IPR028082">
    <property type="entry name" value="Peripla_BP_I"/>
</dbReference>
<comment type="caution">
    <text evidence="5">The sequence shown here is derived from an EMBL/GenBank/DDBJ whole genome shotgun (WGS) entry which is preliminary data.</text>
</comment>
<accession>A0ABS9UJ89</accession>
<name>A0ABS9UJ89_9BACT</name>
<dbReference type="InterPro" id="IPR010982">
    <property type="entry name" value="Lambda_DNA-bd_dom_sf"/>
</dbReference>